<dbReference type="NCBIfam" id="TIGR01730">
    <property type="entry name" value="RND_mfp"/>
    <property type="match status" value="1"/>
</dbReference>
<dbReference type="AlphaFoldDB" id="A0A6B9ZQR1"/>
<dbReference type="PANTHER" id="PTHR30097:SF4">
    <property type="entry name" value="SLR6042 PROTEIN"/>
    <property type="match status" value="1"/>
</dbReference>
<dbReference type="KEGG" id="chih:GWR21_29470"/>
<dbReference type="InterPro" id="IPR006143">
    <property type="entry name" value="RND_pump_MFP"/>
</dbReference>
<protein>
    <submittedName>
        <fullName evidence="5">Efflux RND transporter periplasmic adaptor subunit</fullName>
    </submittedName>
</protein>
<dbReference type="InterPro" id="IPR058790">
    <property type="entry name" value="BSH_CusB"/>
</dbReference>
<dbReference type="EMBL" id="CP048113">
    <property type="protein sequence ID" value="QHS63563.1"/>
    <property type="molecule type" value="Genomic_DNA"/>
</dbReference>
<feature type="domain" description="CusB-like beta-barrel" evidence="4">
    <location>
        <begin position="232"/>
        <end position="301"/>
    </location>
</feature>
<dbReference type="InterPro" id="IPR051909">
    <property type="entry name" value="MFP_Cation_Efflux"/>
</dbReference>
<keyword evidence="6" id="KW-1185">Reference proteome</keyword>
<dbReference type="RefSeq" id="WP_162335279.1">
    <property type="nucleotide sequence ID" value="NZ_CP048113.1"/>
</dbReference>
<dbReference type="Gene3D" id="2.40.30.170">
    <property type="match status" value="1"/>
</dbReference>
<dbReference type="GO" id="GO:0060003">
    <property type="term" value="P:copper ion export"/>
    <property type="evidence" value="ECO:0007669"/>
    <property type="project" value="TreeGrafter"/>
</dbReference>
<sequence length="396" mass="42472">MRRLLLFLITGAALASCSNSRKEPEALKETEAHENTTIAEITQEQVDAVGIQTDTVQYRDLTNSIKANGMLNVPNQNKAIVTSVIDGVIKTLHVLPGDYVKQGQVIATLTNPSLAKTQQQLQATLAQIKLTATELHRQEELVQGNAAPMKNLQRVQTELTTLTSSRNALQQELAAMGVSVNAVANGKINTTVAITAPISGTISSVSAQIGSQVNASMPIAQIVNNSELHLDLFVYEKDLPLLKTKQSISFTLTNNPGQRYDAEIFSIGTAFENNTKTIPVHAVVKGEKSGLIEGMNVTGIINTGTLFLPAVPTEAIVSHAGQDYVFILQKKVSTRADKSGGDGTVYFFEKWAVAKGITDMGYTAITPVEPIPAGALLVTKGTFFVLAKLTNKGEEE</sequence>
<dbReference type="Gene3D" id="2.40.50.100">
    <property type="match status" value="1"/>
</dbReference>
<dbReference type="PANTHER" id="PTHR30097">
    <property type="entry name" value="CATION EFFLUX SYSTEM PROTEIN CUSB"/>
    <property type="match status" value="1"/>
</dbReference>
<keyword evidence="2" id="KW-0813">Transport</keyword>
<evidence type="ECO:0000259" key="3">
    <source>
        <dbReference type="Pfam" id="PF25919"/>
    </source>
</evidence>
<proteinExistence type="inferred from homology"/>
<dbReference type="GO" id="GO:0015679">
    <property type="term" value="P:plasma membrane copper ion transport"/>
    <property type="evidence" value="ECO:0007669"/>
    <property type="project" value="TreeGrafter"/>
</dbReference>
<dbReference type="GO" id="GO:0030313">
    <property type="term" value="C:cell envelope"/>
    <property type="evidence" value="ECO:0007669"/>
    <property type="project" value="TreeGrafter"/>
</dbReference>
<organism evidence="5 6">
    <name type="scientific">Chitinophaga agri</name>
    <dbReference type="NCBI Taxonomy" id="2703787"/>
    <lineage>
        <taxon>Bacteria</taxon>
        <taxon>Pseudomonadati</taxon>
        <taxon>Bacteroidota</taxon>
        <taxon>Chitinophagia</taxon>
        <taxon>Chitinophagales</taxon>
        <taxon>Chitinophagaceae</taxon>
        <taxon>Chitinophaga</taxon>
    </lineage>
</organism>
<evidence type="ECO:0000256" key="1">
    <source>
        <dbReference type="ARBA" id="ARBA00009477"/>
    </source>
</evidence>
<dbReference type="Pfam" id="PF25919">
    <property type="entry name" value="BSH_CusB"/>
    <property type="match status" value="1"/>
</dbReference>
<evidence type="ECO:0000313" key="5">
    <source>
        <dbReference type="EMBL" id="QHS63563.1"/>
    </source>
</evidence>
<name>A0A6B9ZQR1_9BACT</name>
<dbReference type="Pfam" id="PF25954">
    <property type="entry name" value="Beta-barrel_RND_2"/>
    <property type="match status" value="1"/>
</dbReference>
<dbReference type="Proteomes" id="UP000476411">
    <property type="component" value="Chromosome"/>
</dbReference>
<evidence type="ECO:0000256" key="2">
    <source>
        <dbReference type="ARBA" id="ARBA00022448"/>
    </source>
</evidence>
<comment type="similarity">
    <text evidence="1">Belongs to the membrane fusion protein (MFP) (TC 8.A.1) family.</text>
</comment>
<evidence type="ECO:0000313" key="6">
    <source>
        <dbReference type="Proteomes" id="UP000476411"/>
    </source>
</evidence>
<evidence type="ECO:0000259" key="4">
    <source>
        <dbReference type="Pfam" id="PF25954"/>
    </source>
</evidence>
<dbReference type="InterPro" id="IPR058792">
    <property type="entry name" value="Beta-barrel_RND_2"/>
</dbReference>
<dbReference type="GO" id="GO:0022857">
    <property type="term" value="F:transmembrane transporter activity"/>
    <property type="evidence" value="ECO:0007669"/>
    <property type="project" value="InterPro"/>
</dbReference>
<reference evidence="5 6" key="1">
    <citation type="submission" date="2020-01" db="EMBL/GenBank/DDBJ databases">
        <title>Complete genome sequence of Chitinophaga sp. H33E-04 isolated from quinoa roots.</title>
        <authorList>
            <person name="Weon H.-Y."/>
            <person name="Lee S.A."/>
        </authorList>
    </citation>
    <scope>NUCLEOTIDE SEQUENCE [LARGE SCALE GENOMIC DNA]</scope>
    <source>
        <strain evidence="5 6">H33E-04</strain>
    </source>
</reference>
<dbReference type="GO" id="GO:0016020">
    <property type="term" value="C:membrane"/>
    <property type="evidence" value="ECO:0007669"/>
    <property type="project" value="InterPro"/>
</dbReference>
<accession>A0A6B9ZQR1</accession>
<gene>
    <name evidence="5" type="ORF">GWR21_29470</name>
</gene>
<dbReference type="PROSITE" id="PS51257">
    <property type="entry name" value="PROKAR_LIPOPROTEIN"/>
    <property type="match status" value="1"/>
</dbReference>
<dbReference type="SUPFAM" id="SSF111369">
    <property type="entry name" value="HlyD-like secretion proteins"/>
    <property type="match status" value="1"/>
</dbReference>
<feature type="domain" description="CusB-like barrel-sandwich hybrid" evidence="3">
    <location>
        <begin position="79"/>
        <end position="222"/>
    </location>
</feature>